<name>C0QRX4_PERMH</name>
<dbReference type="AlphaFoldDB" id="C0QRX4"/>
<dbReference type="HOGENOM" id="CLU_144787_0_0_0"/>
<protein>
    <submittedName>
        <fullName evidence="1">Uncharacterized protein</fullName>
    </submittedName>
</protein>
<dbReference type="Proteomes" id="UP000001366">
    <property type="component" value="Chromosome"/>
</dbReference>
<keyword evidence="2" id="KW-1185">Reference proteome</keyword>
<dbReference type="EMBL" id="CP001230">
    <property type="protein sequence ID" value="ACO04199.1"/>
    <property type="molecule type" value="Genomic_DNA"/>
</dbReference>
<dbReference type="STRING" id="123214.PERMA_1654"/>
<reference evidence="1 2" key="1">
    <citation type="journal article" date="2009" name="J. Bacteriol.">
        <title>Complete and draft genome sequences of six members of the Aquificales.</title>
        <authorList>
            <person name="Reysenbach A.L."/>
            <person name="Hamamura N."/>
            <person name="Podar M."/>
            <person name="Griffiths E."/>
            <person name="Ferreira S."/>
            <person name="Hochstein R."/>
            <person name="Heidelberg J."/>
            <person name="Johnson J."/>
            <person name="Mead D."/>
            <person name="Pohorille A."/>
            <person name="Sarmiento M."/>
            <person name="Schweighofer K."/>
            <person name="Seshadri R."/>
            <person name="Voytek M.A."/>
        </authorList>
    </citation>
    <scope>NUCLEOTIDE SEQUENCE [LARGE SCALE GENOMIC DNA]</scope>
    <source>
        <strain evidence="2">DSM 14350 / EX-H1</strain>
    </source>
</reference>
<sequence>MKKIILLLLLIITEVAIASKYTGDKRVEARIIEKICTFVMDKKDINVFITDGIKDMFRHSHNLRVIDSCEKADIVILTKKFPVEKCGNKPIFTTKYYLLKYNHNVIGALYWHKGRPNIILIRERLERFNITPPQELIQFIESEKNLW</sequence>
<dbReference type="RefSeq" id="WP_012676437.1">
    <property type="nucleotide sequence ID" value="NC_012440.1"/>
</dbReference>
<dbReference type="KEGG" id="pmx:PERMA_1654"/>
<proteinExistence type="predicted"/>
<evidence type="ECO:0000313" key="1">
    <source>
        <dbReference type="EMBL" id="ACO04199.1"/>
    </source>
</evidence>
<dbReference type="eggNOG" id="ENOG5034CE7">
    <property type="taxonomic scope" value="Bacteria"/>
</dbReference>
<evidence type="ECO:0000313" key="2">
    <source>
        <dbReference type="Proteomes" id="UP000001366"/>
    </source>
</evidence>
<dbReference type="OrthoDB" id="15556at2"/>
<gene>
    <name evidence="1" type="ordered locus">PERMA_1654</name>
</gene>
<accession>C0QRX4</accession>
<dbReference type="PaxDb" id="123214-PERMA_1654"/>
<organism evidence="1 2">
    <name type="scientific">Persephonella marina (strain DSM 14350 / EX-H1)</name>
    <dbReference type="NCBI Taxonomy" id="123214"/>
    <lineage>
        <taxon>Bacteria</taxon>
        <taxon>Pseudomonadati</taxon>
        <taxon>Aquificota</taxon>
        <taxon>Aquificia</taxon>
        <taxon>Aquificales</taxon>
        <taxon>Hydrogenothermaceae</taxon>
        <taxon>Persephonella</taxon>
    </lineage>
</organism>